<dbReference type="AlphaFoldDB" id="A0A1F6B2C2"/>
<protein>
    <recommendedName>
        <fullName evidence="4">DUF4012 domain-containing protein</fullName>
    </recommendedName>
</protein>
<feature type="transmembrane region" description="Helical" evidence="1">
    <location>
        <begin position="207"/>
        <end position="228"/>
    </location>
</feature>
<evidence type="ECO:0000313" key="3">
    <source>
        <dbReference type="Proteomes" id="UP000176409"/>
    </source>
</evidence>
<dbReference type="Proteomes" id="UP000176409">
    <property type="component" value="Unassembled WGS sequence"/>
</dbReference>
<proteinExistence type="predicted"/>
<dbReference type="EMBL" id="MFJZ01000009">
    <property type="protein sequence ID" value="OGG30687.1"/>
    <property type="molecule type" value="Genomic_DNA"/>
</dbReference>
<evidence type="ECO:0000256" key="1">
    <source>
        <dbReference type="SAM" id="Phobius"/>
    </source>
</evidence>
<gene>
    <name evidence="2" type="ORF">A2973_01470</name>
</gene>
<dbReference type="Pfam" id="PF13196">
    <property type="entry name" value="DUF4012"/>
    <property type="match status" value="1"/>
</dbReference>
<sequence length="851" mass="93778">MTSPASRLTQNTDFDFPVACLDAQDFSIVPPFREFLETHGCVVVSNRQSAIAASYQIIIGSYEYVKTIFEKNGKLVDHPFVLLYDSDKTKADDLVASHSVKVAIIQAKQYSPREAERIFAYFFVGSEMVQSFTSETDAPLDALARTAQGEADIYRKNFSSSGERIDHLIQEVYGEDERARAVETSKKTKKRYTTLRKIMHNLFAFRIPWNFLITLFIVVLAPLVWYGIMVGAATLGISSSESLIRRGAIADTNRPIALASVSLTQAELTLGLYKTPLTLVGQQGIIRGQERLLSLLRDVLTSETSAIYLVSESKLVGGALFSLRSDPEEHLAVELERLKNHIAVTMGTVGLAQAELGVLLSEAPFPFGLGSVRKVALEVRDRFTSLHKSLGQLTNLLTLYPVISGFDQSKTYLVIFQNSMELRPTGGFIGSVATATARDGRIGTLEIQDVYALDGQLKGHVDPPGPIAQLLGQEHWYLRDSNWDPDFRKSSERAAWFYEKESGVKPDGVIAISTPFLIDLLRVTGPVELPDINDRITADNFFGKSIFYTRADFFPGSTQKKDFLGILATAILEKITTMNGIDPTALFRAMTDALERGDILLSFSDRGAQSLVERYGWAGALPTRTLCDEENDTACFPEQIVAIEANMSVNKANYFVTRSESIDTTISPTGEVTTDVTILYQNSSPNDHPASGGGTYKTYLRFLLPQDAATEGITLNGRPIPVRSDKQRTTRTAQAPLPYAEVYTTDEGSVVGIAFVVESGDSQLLAFSFRRGKPFRLSEKGDGVYEMNIFRQPGLLGTTLTARVHYPEQWIASPETQSNAAASLVANPGEVRYNTALTKTTALRVHFITSP</sequence>
<evidence type="ECO:0008006" key="4">
    <source>
        <dbReference type="Google" id="ProtNLM"/>
    </source>
</evidence>
<dbReference type="STRING" id="1798396.A2973_01470"/>
<accession>A0A1F6B2C2</accession>
<name>A0A1F6B2C2_9BACT</name>
<evidence type="ECO:0000313" key="2">
    <source>
        <dbReference type="EMBL" id="OGG30687.1"/>
    </source>
</evidence>
<organism evidence="2 3">
    <name type="scientific">Candidatus Gottesmanbacteria bacterium RIFCSPLOWO2_01_FULL_49_10</name>
    <dbReference type="NCBI Taxonomy" id="1798396"/>
    <lineage>
        <taxon>Bacteria</taxon>
        <taxon>Candidatus Gottesmaniibacteriota</taxon>
    </lineage>
</organism>
<keyword evidence="1" id="KW-0472">Membrane</keyword>
<keyword evidence="1" id="KW-1133">Transmembrane helix</keyword>
<reference evidence="2 3" key="1">
    <citation type="journal article" date="2016" name="Nat. Commun.">
        <title>Thousands of microbial genomes shed light on interconnected biogeochemical processes in an aquifer system.</title>
        <authorList>
            <person name="Anantharaman K."/>
            <person name="Brown C.T."/>
            <person name="Hug L.A."/>
            <person name="Sharon I."/>
            <person name="Castelle C.J."/>
            <person name="Probst A.J."/>
            <person name="Thomas B.C."/>
            <person name="Singh A."/>
            <person name="Wilkins M.J."/>
            <person name="Karaoz U."/>
            <person name="Brodie E.L."/>
            <person name="Williams K.H."/>
            <person name="Hubbard S.S."/>
            <person name="Banfield J.F."/>
        </authorList>
    </citation>
    <scope>NUCLEOTIDE SEQUENCE [LARGE SCALE GENOMIC DNA]</scope>
</reference>
<keyword evidence="1" id="KW-0812">Transmembrane</keyword>
<comment type="caution">
    <text evidence="2">The sequence shown here is derived from an EMBL/GenBank/DDBJ whole genome shotgun (WGS) entry which is preliminary data.</text>
</comment>
<dbReference type="InterPro" id="IPR025101">
    <property type="entry name" value="DUF4012"/>
</dbReference>